<dbReference type="KEGG" id="nai:NECAME_14733"/>
<keyword evidence="2" id="KW-1185">Reference proteome</keyword>
<evidence type="ECO:0000313" key="1">
    <source>
        <dbReference type="EMBL" id="ETN70510.1"/>
    </source>
</evidence>
<accession>W2SLL7</accession>
<reference evidence="2" key="1">
    <citation type="journal article" date="2014" name="Nat. Genet.">
        <title>Genome of the human hookworm Necator americanus.</title>
        <authorList>
            <person name="Tang Y.T."/>
            <person name="Gao X."/>
            <person name="Rosa B.A."/>
            <person name="Abubucker S."/>
            <person name="Hallsworth-Pepin K."/>
            <person name="Martin J."/>
            <person name="Tyagi R."/>
            <person name="Heizer E."/>
            <person name="Zhang X."/>
            <person name="Bhonagiri-Palsikar V."/>
            <person name="Minx P."/>
            <person name="Warren W.C."/>
            <person name="Wang Q."/>
            <person name="Zhan B."/>
            <person name="Hotez P.J."/>
            <person name="Sternberg P.W."/>
            <person name="Dougall A."/>
            <person name="Gaze S.T."/>
            <person name="Mulvenna J."/>
            <person name="Sotillo J."/>
            <person name="Ranganathan S."/>
            <person name="Rabelo E.M."/>
            <person name="Wilson R.K."/>
            <person name="Felgner P.L."/>
            <person name="Bethony J."/>
            <person name="Hawdon J.M."/>
            <person name="Gasser R.B."/>
            <person name="Loukas A."/>
            <person name="Mitreva M."/>
        </authorList>
    </citation>
    <scope>NUCLEOTIDE SEQUENCE [LARGE SCALE GENOMIC DNA]</scope>
</reference>
<dbReference type="Proteomes" id="UP000053676">
    <property type="component" value="Unassembled WGS sequence"/>
</dbReference>
<dbReference type="EMBL" id="KI668943">
    <property type="protein sequence ID" value="ETN70510.1"/>
    <property type="molecule type" value="Genomic_DNA"/>
</dbReference>
<sequence length="59" mass="7010">MEPPYFPHHDKVYAKFQVHLPCAHTEHVNRCLPLELDKTVPEKKSKRLTLREQQDSLDD</sequence>
<protein>
    <submittedName>
        <fullName evidence="1">Uncharacterized protein</fullName>
    </submittedName>
</protein>
<organism evidence="1 2">
    <name type="scientific">Necator americanus</name>
    <name type="common">Human hookworm</name>
    <dbReference type="NCBI Taxonomy" id="51031"/>
    <lineage>
        <taxon>Eukaryota</taxon>
        <taxon>Metazoa</taxon>
        <taxon>Ecdysozoa</taxon>
        <taxon>Nematoda</taxon>
        <taxon>Chromadorea</taxon>
        <taxon>Rhabditida</taxon>
        <taxon>Rhabditina</taxon>
        <taxon>Rhabditomorpha</taxon>
        <taxon>Strongyloidea</taxon>
        <taxon>Ancylostomatidae</taxon>
        <taxon>Bunostominae</taxon>
        <taxon>Necator</taxon>
    </lineage>
</organism>
<evidence type="ECO:0000313" key="2">
    <source>
        <dbReference type="Proteomes" id="UP000053676"/>
    </source>
</evidence>
<name>W2SLL7_NECAM</name>
<dbReference type="AlphaFoldDB" id="W2SLL7"/>
<gene>
    <name evidence="1" type="ORF">NECAME_14733</name>
</gene>
<proteinExistence type="predicted"/>